<feature type="transmembrane region" description="Helical" evidence="1">
    <location>
        <begin position="155"/>
        <end position="179"/>
    </location>
</feature>
<keyword evidence="1" id="KW-0812">Transmembrane</keyword>
<dbReference type="GO" id="GO:0015293">
    <property type="term" value="F:symporter activity"/>
    <property type="evidence" value="ECO:0007669"/>
    <property type="project" value="InterPro"/>
</dbReference>
<dbReference type="AlphaFoldDB" id="A0A917PPX4"/>
<dbReference type="RefSeq" id="WP_229671665.1">
    <property type="nucleotide sequence ID" value="NZ_BMNQ01000005.1"/>
</dbReference>
<organism evidence="2 3">
    <name type="scientific">Lentibacillus kapialis</name>
    <dbReference type="NCBI Taxonomy" id="340214"/>
    <lineage>
        <taxon>Bacteria</taxon>
        <taxon>Bacillati</taxon>
        <taxon>Bacillota</taxon>
        <taxon>Bacilli</taxon>
        <taxon>Bacillales</taxon>
        <taxon>Bacillaceae</taxon>
        <taxon>Lentibacillus</taxon>
    </lineage>
</organism>
<reference evidence="2" key="2">
    <citation type="submission" date="2020-09" db="EMBL/GenBank/DDBJ databases">
        <authorList>
            <person name="Sun Q."/>
            <person name="Ohkuma M."/>
        </authorList>
    </citation>
    <scope>NUCLEOTIDE SEQUENCE</scope>
    <source>
        <strain evidence="2">JCM 12580</strain>
    </source>
</reference>
<feature type="transmembrane region" description="Helical" evidence="1">
    <location>
        <begin position="314"/>
        <end position="334"/>
    </location>
</feature>
<reference evidence="2" key="1">
    <citation type="journal article" date="2014" name="Int. J. Syst. Evol. Microbiol.">
        <title>Complete genome sequence of Corynebacterium casei LMG S-19264T (=DSM 44701T), isolated from a smear-ripened cheese.</title>
        <authorList>
            <consortium name="US DOE Joint Genome Institute (JGI-PGF)"/>
            <person name="Walter F."/>
            <person name="Albersmeier A."/>
            <person name="Kalinowski J."/>
            <person name="Ruckert C."/>
        </authorList>
    </citation>
    <scope>NUCLEOTIDE SEQUENCE</scope>
    <source>
        <strain evidence="2">JCM 12580</strain>
    </source>
</reference>
<comment type="caution">
    <text evidence="2">The sequence shown here is derived from an EMBL/GenBank/DDBJ whole genome shotgun (WGS) entry which is preliminary data.</text>
</comment>
<dbReference type="PANTHER" id="PTHR11328">
    <property type="entry name" value="MAJOR FACILITATOR SUPERFAMILY DOMAIN-CONTAINING PROTEIN"/>
    <property type="match status" value="1"/>
</dbReference>
<keyword evidence="2" id="KW-0813">Transport</keyword>
<evidence type="ECO:0000256" key="1">
    <source>
        <dbReference type="SAM" id="Phobius"/>
    </source>
</evidence>
<keyword evidence="3" id="KW-1185">Reference proteome</keyword>
<gene>
    <name evidence="2" type="ORF">GCM10007063_07730</name>
</gene>
<dbReference type="InterPro" id="IPR039672">
    <property type="entry name" value="MFS_2"/>
</dbReference>
<keyword evidence="1" id="KW-1133">Transmembrane helix</keyword>
<feature type="transmembrane region" description="Helical" evidence="1">
    <location>
        <begin position="340"/>
        <end position="359"/>
    </location>
</feature>
<feature type="transmembrane region" description="Helical" evidence="1">
    <location>
        <begin position="194"/>
        <end position="214"/>
    </location>
</feature>
<dbReference type="Proteomes" id="UP000658382">
    <property type="component" value="Unassembled WGS sequence"/>
</dbReference>
<feature type="transmembrane region" description="Helical" evidence="1">
    <location>
        <begin position="90"/>
        <end position="109"/>
    </location>
</feature>
<dbReference type="InterPro" id="IPR036259">
    <property type="entry name" value="MFS_trans_sf"/>
</dbReference>
<dbReference type="GO" id="GO:0008643">
    <property type="term" value="P:carbohydrate transport"/>
    <property type="evidence" value="ECO:0007669"/>
    <property type="project" value="InterPro"/>
</dbReference>
<dbReference type="SUPFAM" id="SSF103473">
    <property type="entry name" value="MFS general substrate transporter"/>
    <property type="match status" value="1"/>
</dbReference>
<feature type="transmembrane region" description="Helical" evidence="1">
    <location>
        <begin position="403"/>
        <end position="421"/>
    </location>
</feature>
<feature type="transmembrane region" description="Helical" evidence="1">
    <location>
        <begin position="115"/>
        <end position="134"/>
    </location>
</feature>
<sequence>MRDKTMAGELDYNSARLWQVGLFTLNNSATNLYLFIIGFVSYYVTGVAGVAVVAASFVIGGSRVFDAITDPIIGFVIDKTESKFGKFRPLMVLGNIILAGSVLIMYNFTHLLPQSLQLPFFILMYVVYIIGYTFQTACTKAAQTVLTNNPKQRPLYSIFDTLYNIGIFTGGQVIVASYLVEKHGDFTMSLFTELNTYAIVLSGIFTILAVIAIWEKDRKEYFGLANATVNTRFRDYWPILKGNRPLQMLVIAASTDKIATMVLRQPAVYIMFFGIMMGNYELSGTVSLITIIPSVIITFLGVRIATKNGLKNALVKATWIGVSSAAFLFVYFLIIDAKTISLENMGLTTVIFLIGYFLLRGIEQLTPSIVVPMVADVADYETSETGRYVPGMIGTIFSFIDKVMSSAAPLIVGLVVAMIGYENEFPQLGDPLTTPLLMVTLFLMFGIPIIGWVISLIAMKFYELHSTKMNEVQENIYSMKSVKDENSSNDKVGNGN</sequence>
<evidence type="ECO:0000313" key="3">
    <source>
        <dbReference type="Proteomes" id="UP000658382"/>
    </source>
</evidence>
<name>A0A917PPX4_9BACI</name>
<dbReference type="GO" id="GO:0005886">
    <property type="term" value="C:plasma membrane"/>
    <property type="evidence" value="ECO:0007669"/>
    <property type="project" value="TreeGrafter"/>
</dbReference>
<feature type="transmembrane region" description="Helical" evidence="1">
    <location>
        <begin position="282"/>
        <end position="302"/>
    </location>
</feature>
<accession>A0A917PPX4</accession>
<evidence type="ECO:0000313" key="2">
    <source>
        <dbReference type="EMBL" id="GGJ87747.1"/>
    </source>
</evidence>
<feature type="transmembrane region" description="Helical" evidence="1">
    <location>
        <begin position="32"/>
        <end position="59"/>
    </location>
</feature>
<dbReference type="PANTHER" id="PTHR11328:SF28">
    <property type="entry name" value="MAJOR FACILITATOR SUPERFAMILY DOMAIN-CONTAINING PROTEIN 12"/>
    <property type="match status" value="1"/>
</dbReference>
<dbReference type="EMBL" id="BMNQ01000005">
    <property type="protein sequence ID" value="GGJ87747.1"/>
    <property type="molecule type" value="Genomic_DNA"/>
</dbReference>
<feature type="transmembrane region" description="Helical" evidence="1">
    <location>
        <begin position="436"/>
        <end position="459"/>
    </location>
</feature>
<proteinExistence type="predicted"/>
<dbReference type="Pfam" id="PF13347">
    <property type="entry name" value="MFS_2"/>
    <property type="match status" value="1"/>
</dbReference>
<keyword evidence="2" id="KW-0762">Sugar transport</keyword>
<feature type="transmembrane region" description="Helical" evidence="1">
    <location>
        <begin position="258"/>
        <end position="276"/>
    </location>
</feature>
<protein>
    <submittedName>
        <fullName evidence="2">Sugar transporter</fullName>
    </submittedName>
</protein>
<keyword evidence="1" id="KW-0472">Membrane</keyword>